<evidence type="ECO:0000256" key="1">
    <source>
        <dbReference type="ARBA" id="ARBA00004429"/>
    </source>
</evidence>
<proteinExistence type="predicted"/>
<gene>
    <name evidence="10" type="ORF">P378_00840</name>
</gene>
<evidence type="ECO:0000256" key="7">
    <source>
        <dbReference type="ARBA" id="ARBA00023136"/>
    </source>
</evidence>
<dbReference type="InterPro" id="IPR024989">
    <property type="entry name" value="MFS_assoc_dom"/>
</dbReference>
<accession>A0A2C6MJ94</accession>
<keyword evidence="2" id="KW-0813">Transport</keyword>
<evidence type="ECO:0000256" key="3">
    <source>
        <dbReference type="ARBA" id="ARBA00022475"/>
    </source>
</evidence>
<dbReference type="PANTHER" id="PTHR23522:SF10">
    <property type="entry name" value="3-PHENYLPROPIONIC ACID TRANSPORTER-RELATED"/>
    <property type="match status" value="1"/>
</dbReference>
<protein>
    <recommendedName>
        <fullName evidence="9">Major facilitator superfamily (MFS) profile domain-containing protein</fullName>
    </recommendedName>
</protein>
<evidence type="ECO:0000259" key="9">
    <source>
        <dbReference type="PROSITE" id="PS50850"/>
    </source>
</evidence>
<keyword evidence="5 8" id="KW-0812">Transmembrane</keyword>
<comment type="caution">
    <text evidence="10">The sequence shown here is derived from an EMBL/GenBank/DDBJ whole genome shotgun (WGS) entry which is preliminary data.</text>
</comment>
<evidence type="ECO:0000256" key="5">
    <source>
        <dbReference type="ARBA" id="ARBA00022692"/>
    </source>
</evidence>
<dbReference type="GO" id="GO:0015528">
    <property type="term" value="F:lactose:proton symporter activity"/>
    <property type="evidence" value="ECO:0007669"/>
    <property type="project" value="TreeGrafter"/>
</dbReference>
<evidence type="ECO:0000256" key="2">
    <source>
        <dbReference type="ARBA" id="ARBA00022448"/>
    </source>
</evidence>
<evidence type="ECO:0000256" key="4">
    <source>
        <dbReference type="ARBA" id="ARBA00022519"/>
    </source>
</evidence>
<evidence type="ECO:0000256" key="6">
    <source>
        <dbReference type="ARBA" id="ARBA00022989"/>
    </source>
</evidence>
<feature type="transmembrane region" description="Helical" evidence="8">
    <location>
        <begin position="59"/>
        <end position="83"/>
    </location>
</feature>
<dbReference type="AlphaFoldDB" id="A0A2C6MJ94"/>
<feature type="domain" description="Major facilitator superfamily (MFS) profile" evidence="9">
    <location>
        <begin position="125"/>
        <end position="314"/>
    </location>
</feature>
<dbReference type="Pfam" id="PF12832">
    <property type="entry name" value="MFS_1_like"/>
    <property type="match status" value="1"/>
</dbReference>
<dbReference type="GO" id="GO:0030395">
    <property type="term" value="F:lactose binding"/>
    <property type="evidence" value="ECO:0007669"/>
    <property type="project" value="TreeGrafter"/>
</dbReference>
<dbReference type="SUPFAM" id="SSF103473">
    <property type="entry name" value="MFS general substrate transporter"/>
    <property type="match status" value="1"/>
</dbReference>
<keyword evidence="4" id="KW-0997">Cell inner membrane</keyword>
<dbReference type="Proteomes" id="UP000222564">
    <property type="component" value="Unassembled WGS sequence"/>
</dbReference>
<feature type="transmembrane region" description="Helical" evidence="8">
    <location>
        <begin position="254"/>
        <end position="275"/>
    </location>
</feature>
<evidence type="ECO:0000313" key="11">
    <source>
        <dbReference type="Proteomes" id="UP000222564"/>
    </source>
</evidence>
<feature type="transmembrane region" description="Helical" evidence="8">
    <location>
        <begin position="89"/>
        <end position="107"/>
    </location>
</feature>
<dbReference type="InterPro" id="IPR036259">
    <property type="entry name" value="MFS_trans_sf"/>
</dbReference>
<dbReference type="EMBL" id="AWQQ01000006">
    <property type="protein sequence ID" value="PHJ39905.1"/>
    <property type="molecule type" value="Genomic_DNA"/>
</dbReference>
<feature type="transmembrane region" description="Helical" evidence="8">
    <location>
        <begin position="191"/>
        <end position="210"/>
    </location>
</feature>
<reference evidence="10 11" key="1">
    <citation type="submission" date="2013-09" db="EMBL/GenBank/DDBJ databases">
        <title>Biodegradation of hydrocarbons in the deep terrestrial subsurface : characterization of a microbial consortium composed of two Desulfotomaculum species originating from a deep geological formation.</title>
        <authorList>
            <person name="Aullo T."/>
            <person name="Berlendis S."/>
            <person name="Lascourreges J.-F."/>
            <person name="Dessort D."/>
            <person name="Saint-Laurent S."/>
            <person name="Schraauwers B."/>
            <person name="Mas J."/>
            <person name="Magot M."/>
            <person name="Ranchou-Peyruse A."/>
        </authorList>
    </citation>
    <scope>NUCLEOTIDE SEQUENCE [LARGE SCALE GENOMIC DNA]</scope>
    <source>
        <strain evidence="10 11">Bs107</strain>
    </source>
</reference>
<dbReference type="PANTHER" id="PTHR23522">
    <property type="entry name" value="BLL5896 PROTEIN"/>
    <property type="match status" value="1"/>
</dbReference>
<comment type="subcellular location">
    <subcellularLocation>
        <location evidence="1">Cell inner membrane</location>
        <topology evidence="1">Multi-pass membrane protein</topology>
    </subcellularLocation>
</comment>
<feature type="transmembrane region" description="Helical" evidence="8">
    <location>
        <begin position="216"/>
        <end position="242"/>
    </location>
</feature>
<organism evidence="10 11">
    <name type="scientific">Desulforamulus profundi</name>
    <dbReference type="NCBI Taxonomy" id="1383067"/>
    <lineage>
        <taxon>Bacteria</taxon>
        <taxon>Bacillati</taxon>
        <taxon>Bacillota</taxon>
        <taxon>Clostridia</taxon>
        <taxon>Eubacteriales</taxon>
        <taxon>Peptococcaceae</taxon>
        <taxon>Desulforamulus</taxon>
    </lineage>
</organism>
<keyword evidence="11" id="KW-1185">Reference proteome</keyword>
<keyword evidence="6 8" id="KW-1133">Transmembrane helix</keyword>
<feature type="transmembrane region" description="Helical" evidence="8">
    <location>
        <begin position="128"/>
        <end position="145"/>
    </location>
</feature>
<keyword evidence="7 8" id="KW-0472">Membrane</keyword>
<dbReference type="GO" id="GO:0005886">
    <property type="term" value="C:plasma membrane"/>
    <property type="evidence" value="ECO:0007669"/>
    <property type="project" value="UniProtKB-SubCell"/>
</dbReference>
<evidence type="ECO:0000256" key="8">
    <source>
        <dbReference type="SAM" id="Phobius"/>
    </source>
</evidence>
<dbReference type="Gene3D" id="1.20.1250.20">
    <property type="entry name" value="MFS general substrate transporter like domains"/>
    <property type="match status" value="2"/>
</dbReference>
<keyword evidence="3" id="KW-1003">Cell membrane</keyword>
<feature type="transmembrane region" description="Helical" evidence="8">
    <location>
        <begin position="165"/>
        <end position="184"/>
    </location>
</feature>
<dbReference type="InterPro" id="IPR020846">
    <property type="entry name" value="MFS_dom"/>
</dbReference>
<evidence type="ECO:0000313" key="10">
    <source>
        <dbReference type="EMBL" id="PHJ39905.1"/>
    </source>
</evidence>
<feature type="transmembrane region" description="Helical" evidence="8">
    <location>
        <begin position="281"/>
        <end position="303"/>
    </location>
</feature>
<dbReference type="PROSITE" id="PS50850">
    <property type="entry name" value="MFS"/>
    <property type="match status" value="1"/>
</dbReference>
<sequence length="314" mass="33915">MLQFTACLLFSFLLFHLRSFSLLVPTLIGFYAFFLPSFPQLDCLILANSKETGKHFGSYRLWGSLGFAVTALAAGELLAVVGIEWMKVLYQGLMLFSIFLIFLVKDVSPSCKTATSSQFKELLKRREVLYVLIFMALVNTTNKANDAFMGILIRSIGGTEAEVGWAWTTGPLSEIPVFALFGLLLARYNEVVLLALAAGIYALRWFLFAVTGDPDLIIVIQLLHGLSFGLFYMAGVSFIGKIVPPGLRASGQGLLATFGGGLAGIAGSLLGGFLMDHFGPQFLYAASAGLVVVAVMAFNLLVVKRVKPAASKKG</sequence>
<name>A0A2C6MJ94_9FIRM</name>